<dbReference type="Gene3D" id="3.40.50.720">
    <property type="entry name" value="NAD(P)-binding Rossmann-like Domain"/>
    <property type="match status" value="1"/>
</dbReference>
<protein>
    <recommendedName>
        <fullName evidence="2">NAD-dependent epimerase/dehydratase domain-containing protein</fullName>
    </recommendedName>
</protein>
<gene>
    <name evidence="3" type="ORF">CMASS_02485</name>
</gene>
<feature type="region of interest" description="Disordered" evidence="1">
    <location>
        <begin position="126"/>
        <end position="154"/>
    </location>
</feature>
<evidence type="ECO:0000313" key="4">
    <source>
        <dbReference type="Proteomes" id="UP001220064"/>
    </source>
</evidence>
<evidence type="ECO:0000313" key="3">
    <source>
        <dbReference type="EMBL" id="WCZ31956.1"/>
    </source>
</evidence>
<sequence length="542" mass="58002">MKIAVVGASGNVGTAVLRALHRDAEVTELVGISRRVPPQVEPYTDVEWHSIDVTAENAPERLADAFAGADAVIHLAWLIYPNHDRELIRRINVAGTEAVLDAVERADVRRVVVASSVGAYSVDAARQEVSGPEDTPPLRAEDFPARGVEGSHYSEDKGKVEELLEQFTAAHPDISVAWLRPGLIFQDDAASEVQRFFLGAAMPVELLDKGSLPVLPLPKKMVTQGVHADDVAQAYLLAAKNPAATGPFNICADDILHPQDFADILSNGRFIEVPPQVARAGMASAHKSGVLPADPGWLDMGLGVPLMDNARAKSELGWQPATSAKDALASFTRAMIEGAGHPSPSLWALDDSERFVPALGLPMDDAVAAPTSGPRTEAGSDDNIERELVSTYLANHLAAQRGTVERADQMTLNYQDTPVFKEIGEVAQAERTDRAFLERVIKQLGLETKPTQSAAAWAGEKLGRFKPNGRAVSSSPLALLVESEALYAAAAAKHSLWRTLFLQADNLGLNADACHALAKSAQKQLEATEAIHAYAAQTAFAD</sequence>
<dbReference type="Proteomes" id="UP001220064">
    <property type="component" value="Chromosome"/>
</dbReference>
<dbReference type="SUPFAM" id="SSF51735">
    <property type="entry name" value="NAD(P)-binding Rossmann-fold domains"/>
    <property type="match status" value="1"/>
</dbReference>
<dbReference type="RefSeq" id="WP_022862615.1">
    <property type="nucleotide sequence ID" value="NZ_ATVG01000003.1"/>
</dbReference>
<dbReference type="InterPro" id="IPR001509">
    <property type="entry name" value="Epimerase_deHydtase"/>
</dbReference>
<feature type="domain" description="NAD-dependent epimerase/dehydratase" evidence="2">
    <location>
        <begin position="3"/>
        <end position="250"/>
    </location>
</feature>
<dbReference type="PANTHER" id="PTHR48079">
    <property type="entry name" value="PROTEIN YEEZ"/>
    <property type="match status" value="1"/>
</dbReference>
<proteinExistence type="predicted"/>
<dbReference type="Pfam" id="PF01370">
    <property type="entry name" value="Epimerase"/>
    <property type="match status" value="1"/>
</dbReference>
<organism evidence="3 4">
    <name type="scientific">Corynebacterium massiliense DSM 45435</name>
    <dbReference type="NCBI Taxonomy" id="1121364"/>
    <lineage>
        <taxon>Bacteria</taxon>
        <taxon>Bacillati</taxon>
        <taxon>Actinomycetota</taxon>
        <taxon>Actinomycetes</taxon>
        <taxon>Mycobacteriales</taxon>
        <taxon>Corynebacteriaceae</taxon>
        <taxon>Corynebacterium</taxon>
    </lineage>
</organism>
<name>A0ABY7U5J4_9CORY</name>
<keyword evidence="4" id="KW-1185">Reference proteome</keyword>
<evidence type="ECO:0000259" key="2">
    <source>
        <dbReference type="Pfam" id="PF01370"/>
    </source>
</evidence>
<dbReference type="PANTHER" id="PTHR48079:SF6">
    <property type="entry name" value="NAD(P)-BINDING DOMAIN-CONTAINING PROTEIN-RELATED"/>
    <property type="match status" value="1"/>
</dbReference>
<reference evidence="3 4" key="1">
    <citation type="submission" date="2020-10" db="EMBL/GenBank/DDBJ databases">
        <title>Complete genome sequence of Corynebacterium massiliense DSM 45435, type strain of Corynebacterium massiliense.</title>
        <authorList>
            <person name="Busche T."/>
            <person name="Kalinowski J."/>
            <person name="Ruckert C."/>
        </authorList>
    </citation>
    <scope>NUCLEOTIDE SEQUENCE [LARGE SCALE GENOMIC DNA]</scope>
    <source>
        <strain evidence="3 4">DSM 45435</strain>
    </source>
</reference>
<dbReference type="EMBL" id="CP063189">
    <property type="protein sequence ID" value="WCZ31956.1"/>
    <property type="molecule type" value="Genomic_DNA"/>
</dbReference>
<accession>A0ABY7U5J4</accession>
<dbReference type="InterPro" id="IPR036291">
    <property type="entry name" value="NAD(P)-bd_dom_sf"/>
</dbReference>
<evidence type="ECO:0000256" key="1">
    <source>
        <dbReference type="SAM" id="MobiDB-lite"/>
    </source>
</evidence>
<dbReference type="InterPro" id="IPR051783">
    <property type="entry name" value="NAD(P)-dependent_oxidoreduct"/>
</dbReference>